<organism evidence="2 3">
    <name type="scientific">Microbacterium trichothecenolyticum</name>
    <name type="common">Aureobacterium trichothecenolyticum</name>
    <dbReference type="NCBI Taxonomy" id="69370"/>
    <lineage>
        <taxon>Bacteria</taxon>
        <taxon>Bacillati</taxon>
        <taxon>Actinomycetota</taxon>
        <taxon>Actinomycetes</taxon>
        <taxon>Micrococcales</taxon>
        <taxon>Microbacteriaceae</taxon>
        <taxon>Microbacterium</taxon>
    </lineage>
</organism>
<keyword evidence="3" id="KW-1185">Reference proteome</keyword>
<name>A0ABU0TVV5_MICTR</name>
<evidence type="ECO:0000313" key="3">
    <source>
        <dbReference type="Proteomes" id="UP001226691"/>
    </source>
</evidence>
<reference evidence="2 3" key="1">
    <citation type="submission" date="2023-07" db="EMBL/GenBank/DDBJ databases">
        <title>Functional and genomic diversity of the sorghum phyllosphere microbiome.</title>
        <authorList>
            <person name="Shade A."/>
        </authorList>
    </citation>
    <scope>NUCLEOTIDE SEQUENCE [LARGE SCALE GENOMIC DNA]</scope>
    <source>
        <strain evidence="2 3">SORGH_AS_1207</strain>
    </source>
</reference>
<sequence>MAVVSAAPRAFPRRGDAPVGRHKIAAACLFRVPAAETAPTIAAVTEGLRRSGFVRSEVSGEVIVMRRGSFFGDAVLNGTGLALVTSRLGPLSKHAVVLVDAVPVGEQSEIVVSMIVGHELSPIVADAVDPVVDDLAARGAIVQGPGWMRPVDLPRESLGHPSTAKERGYIG</sequence>
<protein>
    <submittedName>
        <fullName evidence="2">Uncharacterized protein</fullName>
    </submittedName>
</protein>
<evidence type="ECO:0000313" key="2">
    <source>
        <dbReference type="EMBL" id="MDQ1123062.1"/>
    </source>
</evidence>
<comment type="caution">
    <text evidence="2">The sequence shown here is derived from an EMBL/GenBank/DDBJ whole genome shotgun (WGS) entry which is preliminary data.</text>
</comment>
<dbReference type="EMBL" id="JAUTBF010000001">
    <property type="protein sequence ID" value="MDQ1123062.1"/>
    <property type="molecule type" value="Genomic_DNA"/>
</dbReference>
<dbReference type="Proteomes" id="UP001226691">
    <property type="component" value="Unassembled WGS sequence"/>
</dbReference>
<proteinExistence type="predicted"/>
<evidence type="ECO:0000256" key="1">
    <source>
        <dbReference type="SAM" id="MobiDB-lite"/>
    </source>
</evidence>
<gene>
    <name evidence="2" type="ORF">QE412_001635</name>
</gene>
<feature type="region of interest" description="Disordered" evidence="1">
    <location>
        <begin position="152"/>
        <end position="171"/>
    </location>
</feature>
<accession>A0ABU0TVV5</accession>